<dbReference type="EMBL" id="CAESAN010000230">
    <property type="protein sequence ID" value="CAB4347633.1"/>
    <property type="molecule type" value="Genomic_DNA"/>
</dbReference>
<keyword evidence="1" id="KW-1133">Transmembrane helix</keyword>
<proteinExistence type="predicted"/>
<keyword evidence="1" id="KW-0812">Transmembrane</keyword>
<dbReference type="SUPFAM" id="SSF48452">
    <property type="entry name" value="TPR-like"/>
    <property type="match status" value="1"/>
</dbReference>
<protein>
    <submittedName>
        <fullName evidence="2">Unannotated protein</fullName>
    </submittedName>
</protein>
<keyword evidence="1" id="KW-0472">Membrane</keyword>
<accession>A0A6J6A7A5</accession>
<feature type="transmembrane region" description="Helical" evidence="1">
    <location>
        <begin position="12"/>
        <end position="30"/>
    </location>
</feature>
<organism evidence="2">
    <name type="scientific">freshwater metagenome</name>
    <dbReference type="NCBI Taxonomy" id="449393"/>
    <lineage>
        <taxon>unclassified sequences</taxon>
        <taxon>metagenomes</taxon>
        <taxon>ecological metagenomes</taxon>
    </lineage>
</organism>
<dbReference type="Gene3D" id="1.25.40.10">
    <property type="entry name" value="Tetratricopeptide repeat domain"/>
    <property type="match status" value="1"/>
</dbReference>
<evidence type="ECO:0000313" key="2">
    <source>
        <dbReference type="EMBL" id="CAB4347633.1"/>
    </source>
</evidence>
<reference evidence="2" key="1">
    <citation type="submission" date="2020-05" db="EMBL/GenBank/DDBJ databases">
        <authorList>
            <person name="Chiriac C."/>
            <person name="Salcher M."/>
            <person name="Ghai R."/>
            <person name="Kavagutti S V."/>
        </authorList>
    </citation>
    <scope>NUCLEOTIDE SEQUENCE</scope>
</reference>
<gene>
    <name evidence="2" type="ORF">UFOPK3547_01772</name>
</gene>
<evidence type="ECO:0000256" key="1">
    <source>
        <dbReference type="SAM" id="Phobius"/>
    </source>
</evidence>
<dbReference type="AlphaFoldDB" id="A0A6J6A7A5"/>
<dbReference type="InterPro" id="IPR011990">
    <property type="entry name" value="TPR-like_helical_dom_sf"/>
</dbReference>
<name>A0A6J6A7A5_9ZZZZ</name>
<sequence length="142" mass="15478">MGDRADGKPLIRVALVLLSIAAIALGAVWFKSARDQQQISRLYQTNDVVVLANSSAEVSRLANPSLPVYPNSAGRLMEAVVAYRLGNPPKSRAILESVVAREPENAQAWTLLEIVDRFTDLAGAKRARERLLELDPLFGEAP</sequence>